<keyword evidence="2" id="KW-1185">Reference proteome</keyword>
<dbReference type="RefSeq" id="WP_183432845.1">
    <property type="nucleotide sequence ID" value="NZ_BAAFZP010000001.1"/>
</dbReference>
<name>A0ABQ0H2W3_9HYPH</name>
<gene>
    <name evidence="1" type="ORF">PPNSA23_32020</name>
</gene>
<organism evidence="1 2">
    <name type="scientific">Phyllobacterium phragmitis</name>
    <dbReference type="NCBI Taxonomy" id="2670329"/>
    <lineage>
        <taxon>Bacteria</taxon>
        <taxon>Pseudomonadati</taxon>
        <taxon>Pseudomonadota</taxon>
        <taxon>Alphaproteobacteria</taxon>
        <taxon>Hyphomicrobiales</taxon>
        <taxon>Phyllobacteriaceae</taxon>
        <taxon>Phyllobacterium</taxon>
    </lineage>
</organism>
<dbReference type="Proteomes" id="UP001628091">
    <property type="component" value="Unassembled WGS sequence"/>
</dbReference>
<sequence>MGIVIPPILSVLQHYRRKIRERREQIRTERMINDLPRSIQKDIGWPDVYAKRRADWWKAVL</sequence>
<comment type="caution">
    <text evidence="1">The sequence shown here is derived from an EMBL/GenBank/DDBJ whole genome shotgun (WGS) entry which is preliminary data.</text>
</comment>
<reference evidence="1 2" key="1">
    <citation type="submission" date="2024-10" db="EMBL/GenBank/DDBJ databases">
        <title>Isolation, draft genome sequencing and identification of Phyllobacterium sp. NSA23, isolated from leaf soil.</title>
        <authorList>
            <person name="Akita H."/>
        </authorList>
    </citation>
    <scope>NUCLEOTIDE SEQUENCE [LARGE SCALE GENOMIC DNA]</scope>
    <source>
        <strain evidence="1 2">NSA23</strain>
    </source>
</reference>
<accession>A0ABQ0H2W3</accession>
<protein>
    <recommendedName>
        <fullName evidence="3">DUF1127 domain-containing protein</fullName>
    </recommendedName>
</protein>
<evidence type="ECO:0000313" key="1">
    <source>
        <dbReference type="EMBL" id="GAB1583259.1"/>
    </source>
</evidence>
<evidence type="ECO:0000313" key="2">
    <source>
        <dbReference type="Proteomes" id="UP001628091"/>
    </source>
</evidence>
<evidence type="ECO:0008006" key="3">
    <source>
        <dbReference type="Google" id="ProtNLM"/>
    </source>
</evidence>
<dbReference type="EMBL" id="BAAFZP010000001">
    <property type="protein sequence ID" value="GAB1583259.1"/>
    <property type="molecule type" value="Genomic_DNA"/>
</dbReference>
<proteinExistence type="predicted"/>